<evidence type="ECO:0000256" key="6">
    <source>
        <dbReference type="ARBA" id="ARBA00023163"/>
    </source>
</evidence>
<dbReference type="Pfam" id="PF04905">
    <property type="entry name" value="NCD2"/>
    <property type="match status" value="1"/>
</dbReference>
<feature type="compositionally biased region" description="Polar residues" evidence="8">
    <location>
        <begin position="212"/>
        <end position="222"/>
    </location>
</feature>
<comment type="subunit">
    <text evidence="3">Homomultimers may associate with EGR1 bound to DNA.</text>
</comment>
<keyword evidence="6" id="KW-0804">Transcription</keyword>
<evidence type="ECO:0000256" key="4">
    <source>
        <dbReference type="ARBA" id="ARBA00022491"/>
    </source>
</evidence>
<comment type="subcellular location">
    <subcellularLocation>
        <location evidence="1">Nucleus</location>
    </subcellularLocation>
</comment>
<dbReference type="AlphaFoldDB" id="A0A7J6AV58"/>
<feature type="region of interest" description="Disordered" evidence="8">
    <location>
        <begin position="204"/>
        <end position="306"/>
    </location>
</feature>
<evidence type="ECO:0000313" key="12">
    <source>
        <dbReference type="Proteomes" id="UP000593565"/>
    </source>
</evidence>
<comment type="similarity">
    <text evidence="2">Belongs to the NAB family.</text>
</comment>
<dbReference type="Proteomes" id="UP000593565">
    <property type="component" value="Unassembled WGS sequence"/>
</dbReference>
<dbReference type="Pfam" id="PF04902">
    <property type="entry name" value="Nab1"/>
    <property type="match status" value="1"/>
</dbReference>
<dbReference type="InterPro" id="IPR039040">
    <property type="entry name" value="NAB_fam"/>
</dbReference>
<evidence type="ECO:0000256" key="8">
    <source>
        <dbReference type="SAM" id="MobiDB-lite"/>
    </source>
</evidence>
<dbReference type="InterPro" id="IPR006986">
    <property type="entry name" value="Nab1_C"/>
</dbReference>
<evidence type="ECO:0000256" key="3">
    <source>
        <dbReference type="ARBA" id="ARBA00011364"/>
    </source>
</evidence>
<dbReference type="InterPro" id="IPR006989">
    <property type="entry name" value="NAB_co-repressor_dom"/>
</dbReference>
<feature type="compositionally biased region" description="Basic and acidic residues" evidence="8">
    <location>
        <begin position="293"/>
        <end position="306"/>
    </location>
</feature>
<evidence type="ECO:0000256" key="5">
    <source>
        <dbReference type="ARBA" id="ARBA00023015"/>
    </source>
</evidence>
<evidence type="ECO:0000256" key="7">
    <source>
        <dbReference type="ARBA" id="ARBA00023242"/>
    </source>
</evidence>
<dbReference type="GO" id="GO:0003712">
    <property type="term" value="F:transcription coregulator activity"/>
    <property type="evidence" value="ECO:0007669"/>
    <property type="project" value="InterPro"/>
</dbReference>
<dbReference type="GO" id="GO:0045892">
    <property type="term" value="P:negative regulation of DNA-templated transcription"/>
    <property type="evidence" value="ECO:0007669"/>
    <property type="project" value="InterPro"/>
</dbReference>
<protein>
    <recommendedName>
        <fullName evidence="13">NAB co-repressor domain-containing protein</fullName>
    </recommendedName>
</protein>
<sequence length="306" mass="34391">MARALPKSDSAELREQLKANKKLAKMIGHIFDMSDDDPRREDEIRKYSAIYGRFDSKRKDGKHLTLHELTVNEAAAQLCMKEVALLTRRDELFGLARQVSREVTYKYTYRTSKSRCGDRDEPSPKRIKTEEGFFDLQEALQAIHMRQESLREQLAQARSKGEETLTRNIQVQLERLLAKQMEILHDAAAQDRLQALEWRVPPGAFKHHGDSHNANANGVQSSAEKHAEQHGERPLNLRVTGQRGGASDGDTPLGKQLANELKRHHQASVESKAAAAAENGNGGEASPRALNLSDKKTIKCEPEDSR</sequence>
<evidence type="ECO:0000313" key="11">
    <source>
        <dbReference type="EMBL" id="KAF4086570.1"/>
    </source>
</evidence>
<feature type="compositionally biased region" description="Basic and acidic residues" evidence="8">
    <location>
        <begin position="223"/>
        <end position="235"/>
    </location>
</feature>
<dbReference type="FunFam" id="1.20.120.2010:FF:000001">
    <property type="entry name" value="NGFI-A-binding protein 1 isoform X1"/>
    <property type="match status" value="1"/>
</dbReference>
<gene>
    <name evidence="11" type="ORF">AMELA_G00085000</name>
</gene>
<accession>A0A7J6AV58</accession>
<evidence type="ECO:0000259" key="9">
    <source>
        <dbReference type="Pfam" id="PF04902"/>
    </source>
</evidence>
<keyword evidence="4" id="KW-0678">Repressor</keyword>
<proteinExistence type="inferred from homology"/>
<comment type="caution">
    <text evidence="11">The sequence shown here is derived from an EMBL/GenBank/DDBJ whole genome shotgun (WGS) entry which is preliminary data.</text>
</comment>
<dbReference type="PANTHER" id="PTHR12623">
    <property type="entry name" value="NGFI-A BINDING PROTEIN"/>
    <property type="match status" value="1"/>
</dbReference>
<dbReference type="InterPro" id="IPR038398">
    <property type="entry name" value="NCD2_sf"/>
</dbReference>
<dbReference type="PANTHER" id="PTHR12623:SF9">
    <property type="entry name" value="NGFI-A-BINDING PROTEIN 1"/>
    <property type="match status" value="1"/>
</dbReference>
<keyword evidence="5" id="KW-0805">Transcription regulation</keyword>
<name>A0A7J6AV58_AMEME</name>
<feature type="domain" description="NAB co-repressor" evidence="10">
    <location>
        <begin position="2"/>
        <end position="113"/>
    </location>
</feature>
<evidence type="ECO:0000256" key="1">
    <source>
        <dbReference type="ARBA" id="ARBA00004123"/>
    </source>
</evidence>
<keyword evidence="7" id="KW-0539">Nucleus</keyword>
<dbReference type="GO" id="GO:0005634">
    <property type="term" value="C:nucleus"/>
    <property type="evidence" value="ECO:0007669"/>
    <property type="project" value="UniProtKB-SubCell"/>
</dbReference>
<dbReference type="EMBL" id="JAAGNN010000007">
    <property type="protein sequence ID" value="KAF4086570.1"/>
    <property type="molecule type" value="Genomic_DNA"/>
</dbReference>
<keyword evidence="12" id="KW-1185">Reference proteome</keyword>
<organism evidence="11 12">
    <name type="scientific">Ameiurus melas</name>
    <name type="common">Black bullhead</name>
    <name type="synonym">Silurus melas</name>
    <dbReference type="NCBI Taxonomy" id="219545"/>
    <lineage>
        <taxon>Eukaryota</taxon>
        <taxon>Metazoa</taxon>
        <taxon>Chordata</taxon>
        <taxon>Craniata</taxon>
        <taxon>Vertebrata</taxon>
        <taxon>Euteleostomi</taxon>
        <taxon>Actinopterygii</taxon>
        <taxon>Neopterygii</taxon>
        <taxon>Teleostei</taxon>
        <taxon>Ostariophysi</taxon>
        <taxon>Siluriformes</taxon>
        <taxon>Ictaluridae</taxon>
        <taxon>Ameiurus</taxon>
    </lineage>
</organism>
<dbReference type="Gene3D" id="1.20.120.2010">
    <property type="entry name" value="NAB conserved domain 2"/>
    <property type="match status" value="1"/>
</dbReference>
<evidence type="ECO:0008006" key="13">
    <source>
        <dbReference type="Google" id="ProtNLM"/>
    </source>
</evidence>
<evidence type="ECO:0000256" key="2">
    <source>
        <dbReference type="ARBA" id="ARBA00008864"/>
    </source>
</evidence>
<evidence type="ECO:0000259" key="10">
    <source>
        <dbReference type="Pfam" id="PF04905"/>
    </source>
</evidence>
<reference evidence="11 12" key="1">
    <citation type="submission" date="2020-02" db="EMBL/GenBank/DDBJ databases">
        <title>A chromosome-scale genome assembly of the black bullhead catfish (Ameiurus melas).</title>
        <authorList>
            <person name="Wen M."/>
            <person name="Zham M."/>
            <person name="Cabau C."/>
            <person name="Klopp C."/>
            <person name="Donnadieu C."/>
            <person name="Roques C."/>
            <person name="Bouchez O."/>
            <person name="Lampietro C."/>
            <person name="Jouanno E."/>
            <person name="Herpin A."/>
            <person name="Louis A."/>
            <person name="Berthelot C."/>
            <person name="Parey E."/>
            <person name="Roest-Crollius H."/>
            <person name="Braasch I."/>
            <person name="Postlethwait J."/>
            <person name="Robinson-Rechavi M."/>
            <person name="Echchiki A."/>
            <person name="Begum T."/>
            <person name="Montfort J."/>
            <person name="Schartl M."/>
            <person name="Bobe J."/>
            <person name="Guiguen Y."/>
        </authorList>
    </citation>
    <scope>NUCLEOTIDE SEQUENCE [LARGE SCALE GENOMIC DNA]</scope>
    <source>
        <strain evidence="11">M_S1</strain>
        <tissue evidence="11">Blood</tissue>
    </source>
</reference>
<feature type="domain" description="Nab1 C-terminal" evidence="9">
    <location>
        <begin position="117"/>
        <end position="305"/>
    </location>
</feature>